<dbReference type="GO" id="GO:0015086">
    <property type="term" value="F:cadmium ion transmembrane transporter activity"/>
    <property type="evidence" value="ECO:0007669"/>
    <property type="project" value="TreeGrafter"/>
</dbReference>
<evidence type="ECO:0000256" key="2">
    <source>
        <dbReference type="ARBA" id="ARBA00022448"/>
    </source>
</evidence>
<feature type="transmembrane region" description="Helical" evidence="6">
    <location>
        <begin position="193"/>
        <end position="213"/>
    </location>
</feature>
<dbReference type="GO" id="GO:0005886">
    <property type="term" value="C:plasma membrane"/>
    <property type="evidence" value="ECO:0007669"/>
    <property type="project" value="TreeGrafter"/>
</dbReference>
<dbReference type="InterPro" id="IPR001046">
    <property type="entry name" value="NRAMP_fam"/>
</dbReference>
<comment type="subcellular location">
    <subcellularLocation>
        <location evidence="1">Membrane</location>
        <topology evidence="1">Multi-pass membrane protein</topology>
    </subcellularLocation>
</comment>
<dbReference type="PANTHER" id="PTHR11706:SF33">
    <property type="entry name" value="NATURAL RESISTANCE-ASSOCIATED MACROPHAGE PROTEIN 2"/>
    <property type="match status" value="1"/>
</dbReference>
<evidence type="ECO:0000256" key="5">
    <source>
        <dbReference type="ARBA" id="ARBA00023136"/>
    </source>
</evidence>
<feature type="transmembrane region" description="Helical" evidence="6">
    <location>
        <begin position="234"/>
        <end position="258"/>
    </location>
</feature>
<feature type="transmembrane region" description="Helical" evidence="6">
    <location>
        <begin position="328"/>
        <end position="348"/>
    </location>
</feature>
<gene>
    <name evidence="7" type="ORF">AUK04_01035</name>
</gene>
<dbReference type="Pfam" id="PF01566">
    <property type="entry name" value="Nramp"/>
    <property type="match status" value="1"/>
</dbReference>
<dbReference type="Proteomes" id="UP000183758">
    <property type="component" value="Unassembled WGS sequence"/>
</dbReference>
<accession>A0A1J5HK50</accession>
<protein>
    <recommendedName>
        <fullName evidence="9">Mn transporter</fullName>
    </recommendedName>
</protein>
<name>A0A1J5HK50_9BACT</name>
<keyword evidence="2" id="KW-0813">Transport</keyword>
<reference evidence="7 8" key="1">
    <citation type="journal article" date="2016" name="Environ. Microbiol.">
        <title>Genomic resolution of a cold subsurface aquifer community provides metabolic insights for novel microbes adapted to high CO concentrations.</title>
        <authorList>
            <person name="Probst A.J."/>
            <person name="Castelle C.J."/>
            <person name="Singh A."/>
            <person name="Brown C.T."/>
            <person name="Anantharaman K."/>
            <person name="Sharon I."/>
            <person name="Hug L.A."/>
            <person name="Burstein D."/>
            <person name="Emerson J.B."/>
            <person name="Thomas B.C."/>
            <person name="Banfield J.F."/>
        </authorList>
    </citation>
    <scope>NUCLEOTIDE SEQUENCE [LARGE SCALE GENOMIC DNA]</scope>
    <source>
        <strain evidence="7">CG2_30_33_16</strain>
    </source>
</reference>
<feature type="transmembrane region" description="Helical" evidence="6">
    <location>
        <begin position="88"/>
        <end position="114"/>
    </location>
</feature>
<dbReference type="GO" id="GO:0034755">
    <property type="term" value="P:iron ion transmembrane transport"/>
    <property type="evidence" value="ECO:0007669"/>
    <property type="project" value="TreeGrafter"/>
</dbReference>
<comment type="caution">
    <text evidence="7">The sequence shown here is derived from an EMBL/GenBank/DDBJ whole genome shotgun (WGS) entry which is preliminary data.</text>
</comment>
<feature type="transmembrane region" description="Helical" evidence="6">
    <location>
        <begin position="354"/>
        <end position="373"/>
    </location>
</feature>
<sequence>MKKQLIVKLWWKRLIIFFGVFGPVTITAMADNDGAGVATYSLAGAKFGYSILFVLLVVTVLLAITQEMGVRIAIVTGKGLGDLIRERYGVLVSLLVFLGLAVANIGTIVANFAAIKATVILFHLPVVPIILFIVLMAFIFVTRGNYRSNQRIFLVASLFYFCYVVSAIKVQPDWGLALKSLIIPTNIHLNKDFIFAVIAVLGTTITPWGQFFVHSFIIDKKLSIDKLKYEQIETLFGALLTDFFSFFMIVATAAALFVNRITLISGEQAALAIKPFAGDLASILFGLGMLNAGFMGVVVVSLSTAYAFSEFFGNEGSLDAPFEKDKIFYGLFLTQLVIAAMIVLLPSISLFKLVFFTQALNGALLPFMFFFLLKITNNKELMGKHINNRWYNYFAIISSVVIIFSSLFLIFTTIFKI</sequence>
<organism evidence="7 8">
    <name type="scientific">Candidatus Roizmanbacteria bacterium CG2_30_33_16</name>
    <dbReference type="NCBI Taxonomy" id="1805340"/>
    <lineage>
        <taxon>Bacteria</taxon>
        <taxon>Candidatus Roizmaniibacteriota</taxon>
    </lineage>
</organism>
<evidence type="ECO:0008006" key="9">
    <source>
        <dbReference type="Google" id="ProtNLM"/>
    </source>
</evidence>
<evidence type="ECO:0000256" key="4">
    <source>
        <dbReference type="ARBA" id="ARBA00022989"/>
    </source>
</evidence>
<keyword evidence="4 6" id="KW-1133">Transmembrane helix</keyword>
<evidence type="ECO:0000256" key="1">
    <source>
        <dbReference type="ARBA" id="ARBA00004141"/>
    </source>
</evidence>
<keyword evidence="5 6" id="KW-0472">Membrane</keyword>
<dbReference type="EMBL" id="MNZM01000024">
    <property type="protein sequence ID" value="OIP85653.1"/>
    <property type="molecule type" value="Genomic_DNA"/>
</dbReference>
<feature type="transmembrane region" description="Helical" evidence="6">
    <location>
        <begin position="393"/>
        <end position="415"/>
    </location>
</feature>
<evidence type="ECO:0000256" key="6">
    <source>
        <dbReference type="SAM" id="Phobius"/>
    </source>
</evidence>
<proteinExistence type="predicted"/>
<feature type="transmembrane region" description="Helical" evidence="6">
    <location>
        <begin position="152"/>
        <end position="170"/>
    </location>
</feature>
<evidence type="ECO:0000313" key="7">
    <source>
        <dbReference type="EMBL" id="OIP85653.1"/>
    </source>
</evidence>
<dbReference type="PANTHER" id="PTHR11706">
    <property type="entry name" value="SOLUTE CARRIER PROTEIN FAMILY 11 MEMBER"/>
    <property type="match status" value="1"/>
</dbReference>
<feature type="transmembrane region" description="Helical" evidence="6">
    <location>
        <begin position="120"/>
        <end position="140"/>
    </location>
</feature>
<feature type="transmembrane region" description="Helical" evidence="6">
    <location>
        <begin position="46"/>
        <end position="64"/>
    </location>
</feature>
<feature type="transmembrane region" description="Helical" evidence="6">
    <location>
        <begin position="283"/>
        <end position="308"/>
    </location>
</feature>
<keyword evidence="3 6" id="KW-0812">Transmembrane</keyword>
<dbReference type="GO" id="GO:0005384">
    <property type="term" value="F:manganese ion transmembrane transporter activity"/>
    <property type="evidence" value="ECO:0007669"/>
    <property type="project" value="TreeGrafter"/>
</dbReference>
<dbReference type="AlphaFoldDB" id="A0A1J5HK50"/>
<evidence type="ECO:0000313" key="8">
    <source>
        <dbReference type="Proteomes" id="UP000183758"/>
    </source>
</evidence>
<evidence type="ECO:0000256" key="3">
    <source>
        <dbReference type="ARBA" id="ARBA00022692"/>
    </source>
</evidence>